<protein>
    <submittedName>
        <fullName evidence="4">Gfo/Idh/MocA family oxidoreductase</fullName>
    </submittedName>
</protein>
<dbReference type="Pfam" id="PF01408">
    <property type="entry name" value="GFO_IDH_MocA"/>
    <property type="match status" value="1"/>
</dbReference>
<dbReference type="GO" id="GO:0000166">
    <property type="term" value="F:nucleotide binding"/>
    <property type="evidence" value="ECO:0007669"/>
    <property type="project" value="InterPro"/>
</dbReference>
<evidence type="ECO:0000313" key="5">
    <source>
        <dbReference type="Proteomes" id="UP000269289"/>
    </source>
</evidence>
<dbReference type="Pfam" id="PF22725">
    <property type="entry name" value="GFO_IDH_MocA_C3"/>
    <property type="match status" value="1"/>
</dbReference>
<evidence type="ECO:0000313" key="4">
    <source>
        <dbReference type="EMBL" id="RMI07059.1"/>
    </source>
</evidence>
<organism evidence="4 5">
    <name type="scientific">Cellulomonas triticagri</name>
    <dbReference type="NCBI Taxonomy" id="2483352"/>
    <lineage>
        <taxon>Bacteria</taxon>
        <taxon>Bacillati</taxon>
        <taxon>Actinomycetota</taxon>
        <taxon>Actinomycetes</taxon>
        <taxon>Micrococcales</taxon>
        <taxon>Cellulomonadaceae</taxon>
        <taxon>Cellulomonas</taxon>
    </lineage>
</organism>
<dbReference type="PANTHER" id="PTHR43054:SF1">
    <property type="entry name" value="SCYLLO-INOSITOL 2-DEHYDROGENASE (NADP(+)) IOLU"/>
    <property type="match status" value="1"/>
</dbReference>
<comment type="caution">
    <text evidence="4">The sequence shown here is derived from an EMBL/GenBank/DDBJ whole genome shotgun (WGS) entry which is preliminary data.</text>
</comment>
<dbReference type="PANTHER" id="PTHR43054">
    <property type="match status" value="1"/>
</dbReference>
<name>A0A3M2J0X8_9CELL</name>
<dbReference type="OrthoDB" id="9815825at2"/>
<keyword evidence="1" id="KW-0520">NAD</keyword>
<dbReference type="EMBL" id="RFFI01000081">
    <property type="protein sequence ID" value="RMI07059.1"/>
    <property type="molecule type" value="Genomic_DNA"/>
</dbReference>
<sequence>MRLGIIGAGAMVEELLVHAAPRVAGLDVVGLLARPRSVERAQALADRTGVTLVTSDLDALVAAGIDTVYVAAPNAVHAPYARDALERGLHVVVEKPMTSTAAEAQALRDLAVERGLLLFEAVTTVHLPAFAQIRAWLPRLGDVRLVQSQVCQYSRRYDAFRRGEVLPAFDPAQAGGALMDLGLYNLHLVMGLFGDPTSAVYTPNVERGIDTSGVLVLQYPGLVATLTAAKDSAGPRGALIQGTAGRIRTSDAPNVLGTVTLELDDGTVETLEDHGAPADRLVTEFDWFVRVLADGDRDACYAALDRSVAVSRVQTAARLAAGIRFPADG</sequence>
<dbReference type="SUPFAM" id="SSF55347">
    <property type="entry name" value="Glyceraldehyde-3-phosphate dehydrogenase-like, C-terminal domain"/>
    <property type="match status" value="1"/>
</dbReference>
<proteinExistence type="predicted"/>
<dbReference type="RefSeq" id="WP_122150048.1">
    <property type="nucleotide sequence ID" value="NZ_RFFI01000081.1"/>
</dbReference>
<dbReference type="InterPro" id="IPR055170">
    <property type="entry name" value="GFO_IDH_MocA-like_dom"/>
</dbReference>
<feature type="domain" description="GFO/IDH/MocA-like oxidoreductase" evidence="3">
    <location>
        <begin position="139"/>
        <end position="248"/>
    </location>
</feature>
<dbReference type="SUPFAM" id="SSF51735">
    <property type="entry name" value="NAD(P)-binding Rossmann-fold domains"/>
    <property type="match status" value="1"/>
</dbReference>
<evidence type="ECO:0000259" key="3">
    <source>
        <dbReference type="Pfam" id="PF22725"/>
    </source>
</evidence>
<dbReference type="AlphaFoldDB" id="A0A3M2J0X8"/>
<keyword evidence="5" id="KW-1185">Reference proteome</keyword>
<dbReference type="Proteomes" id="UP000269289">
    <property type="component" value="Unassembled WGS sequence"/>
</dbReference>
<reference evidence="4 5" key="1">
    <citation type="submission" date="2018-10" db="EMBL/GenBank/DDBJ databases">
        <title>Isolation, diversity and antifungal activity of actinobacteria from wheat.</title>
        <authorList>
            <person name="Han C."/>
        </authorList>
    </citation>
    <scope>NUCLEOTIDE SEQUENCE [LARGE SCALE GENOMIC DNA]</scope>
    <source>
        <strain evidence="4 5">NEAU-YY56</strain>
    </source>
</reference>
<accession>A0A3M2J0X8</accession>
<evidence type="ECO:0000256" key="1">
    <source>
        <dbReference type="ARBA" id="ARBA00023027"/>
    </source>
</evidence>
<dbReference type="InterPro" id="IPR036291">
    <property type="entry name" value="NAD(P)-bd_dom_sf"/>
</dbReference>
<dbReference type="Gene3D" id="3.30.360.10">
    <property type="entry name" value="Dihydrodipicolinate Reductase, domain 2"/>
    <property type="match status" value="1"/>
</dbReference>
<gene>
    <name evidence="4" type="ORF">EBM89_13985</name>
</gene>
<dbReference type="InterPro" id="IPR000683">
    <property type="entry name" value="Gfo/Idh/MocA-like_OxRdtase_N"/>
</dbReference>
<dbReference type="Gene3D" id="3.40.50.720">
    <property type="entry name" value="NAD(P)-binding Rossmann-like Domain"/>
    <property type="match status" value="1"/>
</dbReference>
<feature type="domain" description="Gfo/Idh/MocA-like oxidoreductase N-terminal" evidence="2">
    <location>
        <begin position="2"/>
        <end position="119"/>
    </location>
</feature>
<evidence type="ECO:0000259" key="2">
    <source>
        <dbReference type="Pfam" id="PF01408"/>
    </source>
</evidence>